<dbReference type="KEGG" id="dpo:6901551"/>
<dbReference type="RefSeq" id="XP_002134226.2">
    <property type="nucleotide sequence ID" value="XM_002134190.3"/>
</dbReference>
<dbReference type="InParanoid" id="A0A6I8UZM9"/>
<evidence type="ECO:0000313" key="3">
    <source>
        <dbReference type="RefSeq" id="XP_002134226.2"/>
    </source>
</evidence>
<keyword evidence="1" id="KW-0472">Membrane</keyword>
<proteinExistence type="predicted"/>
<protein>
    <submittedName>
        <fullName evidence="3">Uncharacterized protein</fullName>
    </submittedName>
</protein>
<evidence type="ECO:0000313" key="2">
    <source>
        <dbReference type="Proteomes" id="UP000001819"/>
    </source>
</evidence>
<dbReference type="Proteomes" id="UP000001819">
    <property type="component" value="Chromosome X"/>
</dbReference>
<organism evidence="2 3">
    <name type="scientific">Drosophila pseudoobscura pseudoobscura</name>
    <name type="common">Fruit fly</name>
    <dbReference type="NCBI Taxonomy" id="46245"/>
    <lineage>
        <taxon>Eukaryota</taxon>
        <taxon>Metazoa</taxon>
        <taxon>Ecdysozoa</taxon>
        <taxon>Arthropoda</taxon>
        <taxon>Hexapoda</taxon>
        <taxon>Insecta</taxon>
        <taxon>Pterygota</taxon>
        <taxon>Neoptera</taxon>
        <taxon>Endopterygota</taxon>
        <taxon>Diptera</taxon>
        <taxon>Brachycera</taxon>
        <taxon>Muscomorpha</taxon>
        <taxon>Ephydroidea</taxon>
        <taxon>Drosophilidae</taxon>
        <taxon>Drosophila</taxon>
        <taxon>Sophophora</taxon>
    </lineage>
</organism>
<keyword evidence="2" id="KW-1185">Reference proteome</keyword>
<reference evidence="3" key="1">
    <citation type="submission" date="2025-08" db="UniProtKB">
        <authorList>
            <consortium name="RefSeq"/>
        </authorList>
    </citation>
    <scope>IDENTIFICATION</scope>
    <source>
        <strain evidence="3">MV-25-SWS-2005</strain>
        <tissue evidence="3">Whole body</tissue>
    </source>
</reference>
<keyword evidence="1" id="KW-1133">Transmembrane helix</keyword>
<evidence type="ECO:0000256" key="1">
    <source>
        <dbReference type="SAM" id="Phobius"/>
    </source>
</evidence>
<accession>A0A6I8UZM9</accession>
<feature type="transmembrane region" description="Helical" evidence="1">
    <location>
        <begin position="94"/>
        <end position="115"/>
    </location>
</feature>
<dbReference type="AlphaFoldDB" id="A0A6I8UZM9"/>
<gene>
    <name evidence="3" type="primary">LOC6901551</name>
</gene>
<sequence>MYFRKRLPKKHGPRLCIGKSSLDGLAFKLDIFKQRHGIGIKAVLARKKSLKPFRRHRLVPTVRATGERVQRESAVEEESTLEELGKEPNRKPGFFELLLIVGLLILSIFSLSQVAMSGYTFISKKYLILKVLGLSHLANVSSNNIYKQ</sequence>
<name>A0A6I8UZM9_DROPS</name>
<keyword evidence="1" id="KW-0812">Transmembrane</keyword>